<proteinExistence type="predicted"/>
<sequence length="41" mass="4713">MEKIETISSKLEIYNHHRCEDGWLCSPVETSFPNTNEFGGL</sequence>
<accession>A0A2P2MFA6</accession>
<evidence type="ECO:0000313" key="1">
    <source>
        <dbReference type="EMBL" id="MBX28832.1"/>
    </source>
</evidence>
<protein>
    <submittedName>
        <fullName evidence="1">Uncharacterized protein</fullName>
    </submittedName>
</protein>
<dbReference type="EMBL" id="GGEC01048348">
    <property type="protein sequence ID" value="MBX28832.1"/>
    <property type="molecule type" value="Transcribed_RNA"/>
</dbReference>
<reference evidence="1" key="1">
    <citation type="submission" date="2018-02" db="EMBL/GenBank/DDBJ databases">
        <title>Rhizophora mucronata_Transcriptome.</title>
        <authorList>
            <person name="Meera S.P."/>
            <person name="Sreeshan A."/>
            <person name="Augustine A."/>
        </authorList>
    </citation>
    <scope>NUCLEOTIDE SEQUENCE</scope>
    <source>
        <tissue evidence="1">Leaf</tissue>
    </source>
</reference>
<organism evidence="1">
    <name type="scientific">Rhizophora mucronata</name>
    <name type="common">Asiatic mangrove</name>
    <dbReference type="NCBI Taxonomy" id="61149"/>
    <lineage>
        <taxon>Eukaryota</taxon>
        <taxon>Viridiplantae</taxon>
        <taxon>Streptophyta</taxon>
        <taxon>Embryophyta</taxon>
        <taxon>Tracheophyta</taxon>
        <taxon>Spermatophyta</taxon>
        <taxon>Magnoliopsida</taxon>
        <taxon>eudicotyledons</taxon>
        <taxon>Gunneridae</taxon>
        <taxon>Pentapetalae</taxon>
        <taxon>rosids</taxon>
        <taxon>fabids</taxon>
        <taxon>Malpighiales</taxon>
        <taxon>Rhizophoraceae</taxon>
        <taxon>Rhizophora</taxon>
    </lineage>
</organism>
<name>A0A2P2MFA6_RHIMU</name>
<dbReference type="AlphaFoldDB" id="A0A2P2MFA6"/>